<evidence type="ECO:0000313" key="2">
    <source>
        <dbReference type="Proteomes" id="UP000309231"/>
    </source>
</evidence>
<dbReference type="EMBL" id="CP062008">
    <property type="protein sequence ID" value="QPG70004.1"/>
    <property type="molecule type" value="Genomic_DNA"/>
</dbReference>
<sequence>MSGEVREFTTPLGARVRVIPTAQHDPHLGDGVLVELSMVDPVDQRRAEVFLPSDSEQQLAGALLDLLPCEVGREHERRRIDATLVWSEIRNGPEGPESWNRWRVVEGCGVCGNPRVFDEWTEDR</sequence>
<dbReference type="AlphaFoldDB" id="A0A8E4R8Y5"/>
<organism evidence="1 2">
    <name type="scientific">Mycolicibacterium mucogenicum DSM 44124</name>
    <dbReference type="NCBI Taxonomy" id="1226753"/>
    <lineage>
        <taxon>Bacteria</taxon>
        <taxon>Bacillati</taxon>
        <taxon>Actinomycetota</taxon>
        <taxon>Actinomycetes</taxon>
        <taxon>Mycobacteriales</taxon>
        <taxon>Mycobacteriaceae</taxon>
        <taxon>Mycolicibacterium</taxon>
    </lineage>
</organism>
<dbReference type="Proteomes" id="UP000309231">
    <property type="component" value="Chromosome"/>
</dbReference>
<dbReference type="KEGG" id="mmuc:C1S78_002960"/>
<dbReference type="RefSeq" id="WP_138158305.1">
    <property type="nucleotide sequence ID" value="NZ_ANBS01000001.1"/>
</dbReference>
<dbReference type="GeneID" id="76723845"/>
<name>A0A8E4R8Y5_MYCMU</name>
<reference evidence="1 2" key="1">
    <citation type="journal article" date="2019" name="BMC Evol. Biol.">
        <title>Comparative genomics of Mycobacterium mucogenicum and Mycobacterium neoaurum clade members emphasizing tRNA and non-coding RNA.</title>
        <authorList>
            <person name="Behra P.R.K."/>
            <person name="Pettersson B.M.F."/>
            <person name="Das S."/>
            <person name="Dasgupta S."/>
            <person name="Kirsebom L.A."/>
        </authorList>
    </citation>
    <scope>NUCLEOTIDE SEQUENCE [LARGE SCALE GENOMIC DNA]</scope>
    <source>
        <strain evidence="1 2">DSM 44124</strain>
    </source>
</reference>
<keyword evidence="2" id="KW-1185">Reference proteome</keyword>
<evidence type="ECO:0000313" key="1">
    <source>
        <dbReference type="EMBL" id="QPG70004.1"/>
    </source>
</evidence>
<reference evidence="1 2" key="2">
    <citation type="journal article" date="2019" name="Sci. Rep.">
        <title>Insight into the biology of Mycobacterium mucogenicum and Mycobacterium neoaurum clade members.</title>
        <authorList>
            <person name="Behra P.R.K."/>
            <person name="Pettersson B.M.F."/>
            <person name="Ramesh M."/>
            <person name="Dasgupta S."/>
            <person name="Kirsebom L.A."/>
        </authorList>
    </citation>
    <scope>NUCLEOTIDE SEQUENCE [LARGE SCALE GENOMIC DNA]</scope>
    <source>
        <strain evidence="1 2">DSM 44124</strain>
    </source>
</reference>
<protein>
    <submittedName>
        <fullName evidence="1">Uncharacterized protein</fullName>
    </submittedName>
</protein>
<gene>
    <name evidence="1" type="ORF">C1S78_002960</name>
</gene>
<accession>A0A8E4R8Y5</accession>
<proteinExistence type="predicted"/>